<gene>
    <name evidence="1" type="ORF">G3256_10490</name>
</gene>
<keyword evidence="2" id="KW-1185">Reference proteome</keyword>
<sequence>MRFFIPVLAMTGLLACTELPDIDDGITAADEAAEYPDLIALSPAVLEQAREEDETSAALDARAAGLRTRAAGLRPPVLTETERARLGATVP</sequence>
<evidence type="ECO:0008006" key="3">
    <source>
        <dbReference type="Google" id="ProtNLM"/>
    </source>
</evidence>
<dbReference type="AlphaFoldDB" id="A0A858SVQ2"/>
<accession>A0A858SVQ2</accession>
<dbReference type="RefSeq" id="WP_169640778.1">
    <property type="nucleotide sequence ID" value="NZ_CP048788.1"/>
</dbReference>
<name>A0A858SVQ2_9RHOB</name>
<dbReference type="Proteomes" id="UP000503308">
    <property type="component" value="Chromosome"/>
</dbReference>
<proteinExistence type="predicted"/>
<organism evidence="1 2">
    <name type="scientific">Roseobacter ponti</name>
    <dbReference type="NCBI Taxonomy" id="1891787"/>
    <lineage>
        <taxon>Bacteria</taxon>
        <taxon>Pseudomonadati</taxon>
        <taxon>Pseudomonadota</taxon>
        <taxon>Alphaproteobacteria</taxon>
        <taxon>Rhodobacterales</taxon>
        <taxon>Roseobacteraceae</taxon>
        <taxon>Roseobacter</taxon>
    </lineage>
</organism>
<dbReference type="KEGG" id="rpon:G3256_10490"/>
<dbReference type="PROSITE" id="PS51257">
    <property type="entry name" value="PROKAR_LIPOPROTEIN"/>
    <property type="match status" value="1"/>
</dbReference>
<evidence type="ECO:0000313" key="2">
    <source>
        <dbReference type="Proteomes" id="UP000503308"/>
    </source>
</evidence>
<reference evidence="1 2" key="1">
    <citation type="submission" date="2020-02" db="EMBL/GenBank/DDBJ databases">
        <title>Genome sequence of Roseobacter ponti.</title>
        <authorList>
            <person name="Hollensteiner J."/>
            <person name="Schneider D."/>
            <person name="Poehlein A."/>
            <person name="Daniel R."/>
        </authorList>
    </citation>
    <scope>NUCLEOTIDE SEQUENCE [LARGE SCALE GENOMIC DNA]</scope>
    <source>
        <strain evidence="1 2">DSM 106830</strain>
    </source>
</reference>
<dbReference type="EMBL" id="CP048788">
    <property type="protein sequence ID" value="QJF51561.1"/>
    <property type="molecule type" value="Genomic_DNA"/>
</dbReference>
<protein>
    <recommendedName>
        <fullName evidence="3">Lipoprotein</fullName>
    </recommendedName>
</protein>
<evidence type="ECO:0000313" key="1">
    <source>
        <dbReference type="EMBL" id="QJF51561.1"/>
    </source>
</evidence>